<dbReference type="PANTHER" id="PTHR21089:SF1">
    <property type="entry name" value="BIFUNCTIONAL 3-DEHYDROQUINATE DEHYDRATASE_SHIKIMATE DEHYDROGENASE, CHLOROPLASTIC"/>
    <property type="match status" value="1"/>
</dbReference>
<evidence type="ECO:0000259" key="4">
    <source>
        <dbReference type="Pfam" id="PF03807"/>
    </source>
</evidence>
<keyword evidence="3" id="KW-0028">Amino-acid biosynthesis</keyword>
<keyword evidence="3" id="KW-0057">Aromatic amino acid biosynthesis</keyword>
<accession>A0A7W6PT33</accession>
<evidence type="ECO:0000259" key="5">
    <source>
        <dbReference type="Pfam" id="PF08501"/>
    </source>
</evidence>
<proteinExistence type="predicted"/>
<dbReference type="CDD" id="cd01065">
    <property type="entry name" value="NAD_bind_Shikimate_DH"/>
    <property type="match status" value="1"/>
</dbReference>
<organism evidence="6 7">
    <name type="scientific">Rhizobium rhizoryzae</name>
    <dbReference type="NCBI Taxonomy" id="451876"/>
    <lineage>
        <taxon>Bacteria</taxon>
        <taxon>Pseudomonadati</taxon>
        <taxon>Pseudomonadota</taxon>
        <taxon>Alphaproteobacteria</taxon>
        <taxon>Hyphomicrobiales</taxon>
        <taxon>Rhizobiaceae</taxon>
        <taxon>Rhizobium/Agrobacterium group</taxon>
        <taxon>Rhizobium</taxon>
    </lineage>
</organism>
<evidence type="ECO:0000313" key="6">
    <source>
        <dbReference type="EMBL" id="MBB4145619.1"/>
    </source>
</evidence>
<evidence type="ECO:0000256" key="3">
    <source>
        <dbReference type="ARBA" id="ARBA00023141"/>
    </source>
</evidence>
<dbReference type="Pfam" id="PF08501">
    <property type="entry name" value="Shikimate_dh_N"/>
    <property type="match status" value="1"/>
</dbReference>
<dbReference type="SUPFAM" id="SSF53223">
    <property type="entry name" value="Aminoacid dehydrogenase-like, N-terminal domain"/>
    <property type="match status" value="1"/>
</dbReference>
<gene>
    <name evidence="6" type="ORF">GGQ72_004184</name>
</gene>
<dbReference type="SUPFAM" id="SSF51735">
    <property type="entry name" value="NAD(P)-binding Rossmann-fold domains"/>
    <property type="match status" value="1"/>
</dbReference>
<name>A0A7W6PT33_9HYPH</name>
<keyword evidence="2 6" id="KW-0560">Oxidoreductase</keyword>
<sequence length="284" mass="29813">MTAKTIRLGLIGDNIAASQSPRLHGIAGRLCGLTVTYERLVPPQRNQTFEEVFAFCGAEGFTGINVTYPYKERVVSVLDVADPAIRQIAACNTVLFGTGTPRGFNTDYTGFVRGFRTAFGHDAVPGRVAMIGAGGVGKAVAFGLIELGCRHLNLFDRDEARAKGLATAVSQAAPDLIVEVASSADDAVEGADGLINCTPLGMVGYAGSAVPESGLTGARWAFDAVYTPVNTEFLLAAKAAGLSIMSGYELFFFQGVDAFHLFTGQDVDQAALRLALKHGEGVSV</sequence>
<dbReference type="GO" id="GO:0004764">
    <property type="term" value="F:shikimate 3-dehydrogenase (NADP+) activity"/>
    <property type="evidence" value="ECO:0007669"/>
    <property type="project" value="UniProtKB-EC"/>
</dbReference>
<dbReference type="Pfam" id="PF03807">
    <property type="entry name" value="F420_oxidored"/>
    <property type="match status" value="1"/>
</dbReference>
<dbReference type="Gene3D" id="3.40.50.10860">
    <property type="entry name" value="Leucine Dehydrogenase, chain A, domain 1"/>
    <property type="match status" value="1"/>
</dbReference>
<evidence type="ECO:0000256" key="1">
    <source>
        <dbReference type="ARBA" id="ARBA00004871"/>
    </source>
</evidence>
<dbReference type="Gene3D" id="3.40.50.720">
    <property type="entry name" value="NAD(P)-binding Rossmann-like Domain"/>
    <property type="match status" value="1"/>
</dbReference>
<dbReference type="InterPro" id="IPR013708">
    <property type="entry name" value="Shikimate_DH-bd_N"/>
</dbReference>
<comment type="pathway">
    <text evidence="1">Metabolic intermediate biosynthesis; chorismate biosynthesis; chorismate from D-erythrose 4-phosphate and phosphoenolpyruvate: step 4/7.</text>
</comment>
<dbReference type="GO" id="GO:0019632">
    <property type="term" value="P:shikimate metabolic process"/>
    <property type="evidence" value="ECO:0007669"/>
    <property type="project" value="TreeGrafter"/>
</dbReference>
<dbReference type="GO" id="GO:0009423">
    <property type="term" value="P:chorismate biosynthetic process"/>
    <property type="evidence" value="ECO:0007669"/>
    <property type="project" value="TreeGrafter"/>
</dbReference>
<dbReference type="PANTHER" id="PTHR21089">
    <property type="entry name" value="SHIKIMATE DEHYDROGENASE"/>
    <property type="match status" value="1"/>
</dbReference>
<dbReference type="GO" id="GO:0009073">
    <property type="term" value="P:aromatic amino acid family biosynthetic process"/>
    <property type="evidence" value="ECO:0007669"/>
    <property type="project" value="UniProtKB-KW"/>
</dbReference>
<dbReference type="InterPro" id="IPR028939">
    <property type="entry name" value="P5C_Rdtase_cat_N"/>
</dbReference>
<feature type="domain" description="Pyrroline-5-carboxylate reductase catalytic N-terminal" evidence="4">
    <location>
        <begin position="127"/>
        <end position="203"/>
    </location>
</feature>
<dbReference type="EC" id="1.1.1.25" evidence="6"/>
<feature type="domain" description="Shikimate dehydrogenase substrate binding N-terminal" evidence="5">
    <location>
        <begin position="10"/>
        <end position="94"/>
    </location>
</feature>
<protein>
    <submittedName>
        <fullName evidence="6">Shikimate dehydrogenase</fullName>
        <ecNumber evidence="6">1.1.1.25</ecNumber>
    </submittedName>
</protein>
<keyword evidence="7" id="KW-1185">Reference proteome</keyword>
<dbReference type="RefSeq" id="WP_165130687.1">
    <property type="nucleotide sequence ID" value="NZ_CP049249.1"/>
</dbReference>
<dbReference type="InterPro" id="IPR036291">
    <property type="entry name" value="NAD(P)-bd_dom_sf"/>
</dbReference>
<comment type="caution">
    <text evidence="6">The sequence shown here is derived from an EMBL/GenBank/DDBJ whole genome shotgun (WGS) entry which is preliminary data.</text>
</comment>
<evidence type="ECO:0000256" key="2">
    <source>
        <dbReference type="ARBA" id="ARBA00023002"/>
    </source>
</evidence>
<dbReference type="EMBL" id="JACIEC010000009">
    <property type="protein sequence ID" value="MBB4145619.1"/>
    <property type="molecule type" value="Genomic_DNA"/>
</dbReference>
<reference evidence="6 7" key="1">
    <citation type="submission" date="2020-08" db="EMBL/GenBank/DDBJ databases">
        <title>Genomic Encyclopedia of Type Strains, Phase IV (KMG-IV): sequencing the most valuable type-strain genomes for metagenomic binning, comparative biology and taxonomic classification.</title>
        <authorList>
            <person name="Goeker M."/>
        </authorList>
    </citation>
    <scope>NUCLEOTIDE SEQUENCE [LARGE SCALE GENOMIC DNA]</scope>
    <source>
        <strain evidence="6 7">DSM 29514</strain>
    </source>
</reference>
<dbReference type="InterPro" id="IPR046346">
    <property type="entry name" value="Aminoacid_DH-like_N_sf"/>
</dbReference>
<dbReference type="AlphaFoldDB" id="A0A7W6PT33"/>
<dbReference type="NCBIfam" id="NF009201">
    <property type="entry name" value="PRK12549.1"/>
    <property type="match status" value="1"/>
</dbReference>
<dbReference type="Proteomes" id="UP000519897">
    <property type="component" value="Unassembled WGS sequence"/>
</dbReference>
<dbReference type="InterPro" id="IPR022893">
    <property type="entry name" value="Shikimate_DH_fam"/>
</dbReference>
<evidence type="ECO:0000313" key="7">
    <source>
        <dbReference type="Proteomes" id="UP000519897"/>
    </source>
</evidence>